<dbReference type="InterPro" id="IPR036156">
    <property type="entry name" value="Beta-gal/glucu_dom_sf"/>
</dbReference>
<gene>
    <name evidence="7" type="ORF">MALV_07040</name>
</gene>
<dbReference type="Pfam" id="PF00703">
    <property type="entry name" value="Glyco_hydro_2"/>
    <property type="match status" value="1"/>
</dbReference>
<evidence type="ECO:0000313" key="7">
    <source>
        <dbReference type="EMBL" id="BBX25579.1"/>
    </source>
</evidence>
<dbReference type="KEGG" id="malv:MALV_07040"/>
<dbReference type="PANTHER" id="PTHR43536:SF1">
    <property type="entry name" value="MANNOSYLGLYCOPROTEIN ENDO-BETA-MANNOSIDASE"/>
    <property type="match status" value="1"/>
</dbReference>
<dbReference type="GO" id="GO:0004553">
    <property type="term" value="F:hydrolase activity, hydrolyzing O-glycosyl compounds"/>
    <property type="evidence" value="ECO:0007669"/>
    <property type="project" value="InterPro"/>
</dbReference>
<sequence>MGFAGLVVVALLVLSLCVADFPPFAKPEPPSGRVELAQGWQLASARTVTADGASLSMPGEVNADWHPVKRMPSTVLAALQDDGTYPDLYVGDNLTEVPDDLYRQDWWYRTTFVAPQGSSSYRLEFPGVNYRAEVWLNGKLIAGNTLLVGMHTVHEIDATPWINPGGANTLAVKVTPEQALQDIDGVELADSWWDWLNWNRIGYQGPDKNPLRGNSYVADRNAGIFKPVYLSYSGQVVLSDPLVTTELPLPANDSARLTVYSDIRNTADVAMRGVVRARISRPGRPTISVDQPVSLAPGEKREIRFDPDAFTALQVRNPDLWWPYTMGRPDLYDLRLDFVRYGRPTDSLDSRFGIRSVQQHRDNDEQFPDLGRGGNFYLTVNGRDFLARGAAYTPDLLFQYDPQREDAILGYVRDLGLNMLRLEGKFPGDNIIERADELGIPLMYGWMCCNQWEKWWQWDDEDRRVADESMRSQILSLRGHAAAFLWANGSDGKPPAPVLDGYRRILGELHWPNTVVDTVSSMARGADGEPDWDGIHMAGPYTWRPPSYWFDGRYQATRGSNAEQGDNEHIPPFASLQKFIPPDRLWPINEAWYFHAGANPSNAALESIRTAVMQRYGSSRGAEEFARKAQLAHYESTRAQFEAFAAGGWDNHKMTIYWMLNNHWPSFFGHLFDYYLRPGGAYFGAKKGLRPLSVVFDSYATGNHDTAEVKVVNQSPQERTGLRVRVRTYDLTGRMRDDRGSEVPAVPSNGVVPGLTLPRLALDSPVVFVRCELLDESGAVVADNTYWQSQKLDDVGPPVNDQAFDLVQSSWADMTPLNTMAPAPLEVTAHRTDSAEGASVLIRLHNPGHQIAFFERAEITTTRDGEEILPIEYSDNYVTVYPGETAEITGTVTGSEHGPNWVRVGGYNSAPTVVPIDQRARR</sequence>
<protein>
    <submittedName>
        <fullName evidence="7">Beta-mannosidase</fullName>
    </submittedName>
</protein>
<evidence type="ECO:0000313" key="8">
    <source>
        <dbReference type="Proteomes" id="UP000466906"/>
    </source>
</evidence>
<evidence type="ECO:0000256" key="3">
    <source>
        <dbReference type="ARBA" id="ARBA00023295"/>
    </source>
</evidence>
<dbReference type="SUPFAM" id="SSF51445">
    <property type="entry name" value="(Trans)glycosidases"/>
    <property type="match status" value="1"/>
</dbReference>
<dbReference type="Pfam" id="PF18368">
    <property type="entry name" value="Ig_GlcNase"/>
    <property type="match status" value="1"/>
</dbReference>
<dbReference type="InterPro" id="IPR017853">
    <property type="entry name" value="GH"/>
</dbReference>
<feature type="domain" description="Exo-beta-D-glucosaminidase Ig-fold" evidence="5">
    <location>
        <begin position="808"/>
        <end position="908"/>
    </location>
</feature>
<dbReference type="EMBL" id="AP022565">
    <property type="protein sequence ID" value="BBX25579.1"/>
    <property type="molecule type" value="Genomic_DNA"/>
</dbReference>
<feature type="domain" description="Glycoside hydrolase family 2 immunoglobulin-like beta-sandwich" evidence="4">
    <location>
        <begin position="239"/>
        <end position="355"/>
    </location>
</feature>
<organism evidence="7 8">
    <name type="scientific">Mycolicibacterium alvei</name>
    <dbReference type="NCBI Taxonomy" id="67081"/>
    <lineage>
        <taxon>Bacteria</taxon>
        <taxon>Bacillati</taxon>
        <taxon>Actinomycetota</taxon>
        <taxon>Actinomycetes</taxon>
        <taxon>Mycobacteriales</taxon>
        <taxon>Mycobacteriaceae</taxon>
        <taxon>Mycolicibacterium</taxon>
    </lineage>
</organism>
<dbReference type="InterPro" id="IPR013783">
    <property type="entry name" value="Ig-like_fold"/>
</dbReference>
<dbReference type="RefSeq" id="WP_179964469.1">
    <property type="nucleotide sequence ID" value="NZ_AP022565.1"/>
</dbReference>
<evidence type="ECO:0000259" key="5">
    <source>
        <dbReference type="Pfam" id="PF18368"/>
    </source>
</evidence>
<accession>A0A6N4UMC5</accession>
<evidence type="ECO:0000256" key="1">
    <source>
        <dbReference type="ARBA" id="ARBA00007401"/>
    </source>
</evidence>
<dbReference type="Gene3D" id="3.20.20.80">
    <property type="entry name" value="Glycosidases"/>
    <property type="match status" value="1"/>
</dbReference>
<dbReference type="Gene3D" id="2.60.40.10">
    <property type="entry name" value="Immunoglobulins"/>
    <property type="match status" value="3"/>
</dbReference>
<dbReference type="InterPro" id="IPR041351">
    <property type="entry name" value="Ig_GlcNase"/>
</dbReference>
<reference evidence="7 8" key="1">
    <citation type="journal article" date="2019" name="Emerg. Microbes Infect.">
        <title>Comprehensive subspecies identification of 175 nontuberculous mycobacteria species based on 7547 genomic profiles.</title>
        <authorList>
            <person name="Matsumoto Y."/>
            <person name="Kinjo T."/>
            <person name="Motooka D."/>
            <person name="Nabeya D."/>
            <person name="Jung N."/>
            <person name="Uechi K."/>
            <person name="Horii T."/>
            <person name="Iida T."/>
            <person name="Fujita J."/>
            <person name="Nakamura S."/>
        </authorList>
    </citation>
    <scope>NUCLEOTIDE SEQUENCE [LARGE SCALE GENOMIC DNA]</scope>
    <source>
        <strain evidence="7 8">JCM 12272</strain>
    </source>
</reference>
<keyword evidence="3" id="KW-0326">Glycosidase</keyword>
<dbReference type="InterPro" id="IPR054593">
    <property type="entry name" value="Beta-mannosidase-like_N2"/>
</dbReference>
<evidence type="ECO:0000259" key="4">
    <source>
        <dbReference type="Pfam" id="PF00703"/>
    </source>
</evidence>
<dbReference type="AlphaFoldDB" id="A0A6N4UMC5"/>
<name>A0A6N4UMC5_9MYCO</name>
<comment type="similarity">
    <text evidence="1">Belongs to the glycosyl hydrolase 2 family.</text>
</comment>
<dbReference type="Proteomes" id="UP000466906">
    <property type="component" value="Chromosome"/>
</dbReference>
<evidence type="ECO:0000259" key="6">
    <source>
        <dbReference type="Pfam" id="PF22666"/>
    </source>
</evidence>
<evidence type="ECO:0000256" key="2">
    <source>
        <dbReference type="ARBA" id="ARBA00022801"/>
    </source>
</evidence>
<dbReference type="SUPFAM" id="SSF49785">
    <property type="entry name" value="Galactose-binding domain-like"/>
    <property type="match status" value="1"/>
</dbReference>
<keyword evidence="2" id="KW-0378">Hydrolase</keyword>
<feature type="domain" description="Beta-mannosidase-like galactose-binding" evidence="6">
    <location>
        <begin position="62"/>
        <end position="177"/>
    </location>
</feature>
<dbReference type="InterPro" id="IPR006102">
    <property type="entry name" value="Ig-like_GH2"/>
</dbReference>
<dbReference type="Pfam" id="PF22666">
    <property type="entry name" value="Glyco_hydro_2_N2"/>
    <property type="match status" value="1"/>
</dbReference>
<dbReference type="InterPro" id="IPR043534">
    <property type="entry name" value="EBDG/EBM"/>
</dbReference>
<dbReference type="GO" id="GO:0005975">
    <property type="term" value="P:carbohydrate metabolic process"/>
    <property type="evidence" value="ECO:0007669"/>
    <property type="project" value="InterPro"/>
</dbReference>
<proteinExistence type="inferred from homology"/>
<dbReference type="PANTHER" id="PTHR43536">
    <property type="entry name" value="MANNOSYLGLYCOPROTEIN ENDO-BETA-MANNOSIDASE"/>
    <property type="match status" value="1"/>
</dbReference>
<keyword evidence="8" id="KW-1185">Reference proteome</keyword>
<dbReference type="Gene3D" id="2.60.120.260">
    <property type="entry name" value="Galactose-binding domain-like"/>
    <property type="match status" value="1"/>
</dbReference>
<dbReference type="InterPro" id="IPR008979">
    <property type="entry name" value="Galactose-bd-like_sf"/>
</dbReference>
<dbReference type="SUPFAM" id="SSF49303">
    <property type="entry name" value="beta-Galactosidase/glucuronidase domain"/>
    <property type="match status" value="3"/>
</dbReference>